<keyword evidence="4" id="KW-1185">Reference proteome</keyword>
<keyword evidence="2" id="KW-1133">Transmembrane helix</keyword>
<proteinExistence type="predicted"/>
<evidence type="ECO:0000313" key="3">
    <source>
        <dbReference type="EMBL" id="KAK8099860.1"/>
    </source>
</evidence>
<protein>
    <submittedName>
        <fullName evidence="3">Uncharacterized protein</fullName>
    </submittedName>
</protein>
<comment type="caution">
    <text evidence="3">The sequence shown here is derived from an EMBL/GenBank/DDBJ whole genome shotgun (WGS) entry which is preliminary data.</text>
</comment>
<evidence type="ECO:0000313" key="4">
    <source>
        <dbReference type="Proteomes" id="UP001392437"/>
    </source>
</evidence>
<feature type="compositionally biased region" description="Polar residues" evidence="1">
    <location>
        <begin position="45"/>
        <end position="54"/>
    </location>
</feature>
<keyword evidence="2" id="KW-0472">Membrane</keyword>
<feature type="region of interest" description="Disordered" evidence="1">
    <location>
        <begin position="40"/>
        <end position="86"/>
    </location>
</feature>
<name>A0AAW0QB24_9PEZI</name>
<dbReference type="EMBL" id="JAQQWP010000009">
    <property type="protein sequence ID" value="KAK8099860.1"/>
    <property type="molecule type" value="Genomic_DNA"/>
</dbReference>
<keyword evidence="2" id="KW-0812">Transmembrane</keyword>
<gene>
    <name evidence="3" type="ORF">PG999_010234</name>
</gene>
<evidence type="ECO:0000256" key="1">
    <source>
        <dbReference type="SAM" id="MobiDB-lite"/>
    </source>
</evidence>
<dbReference type="AlphaFoldDB" id="A0AAW0QB24"/>
<reference evidence="3 4" key="1">
    <citation type="submission" date="2023-01" db="EMBL/GenBank/DDBJ databases">
        <title>Analysis of 21 Apiospora genomes using comparative genomics revels a genus with tremendous synthesis potential of carbohydrate active enzymes and secondary metabolites.</title>
        <authorList>
            <person name="Sorensen T."/>
        </authorList>
    </citation>
    <scope>NUCLEOTIDE SEQUENCE [LARGE SCALE GENOMIC DNA]</scope>
    <source>
        <strain evidence="3 4">CBS 117206</strain>
    </source>
</reference>
<organism evidence="3 4">
    <name type="scientific">Apiospora kogelbergensis</name>
    <dbReference type="NCBI Taxonomy" id="1337665"/>
    <lineage>
        <taxon>Eukaryota</taxon>
        <taxon>Fungi</taxon>
        <taxon>Dikarya</taxon>
        <taxon>Ascomycota</taxon>
        <taxon>Pezizomycotina</taxon>
        <taxon>Sordariomycetes</taxon>
        <taxon>Xylariomycetidae</taxon>
        <taxon>Amphisphaeriales</taxon>
        <taxon>Apiosporaceae</taxon>
        <taxon>Apiospora</taxon>
    </lineage>
</organism>
<accession>A0AAW0QB24</accession>
<sequence>MASQEVVVALALGIPSLLVAAISLWIAFLTYTHSRPAPLLRRSRTPSWPEQHQPTFDAGNGSLFHGANGPIFPPPAFSGESLRRRL</sequence>
<evidence type="ECO:0000256" key="2">
    <source>
        <dbReference type="SAM" id="Phobius"/>
    </source>
</evidence>
<feature type="transmembrane region" description="Helical" evidence="2">
    <location>
        <begin position="6"/>
        <end position="32"/>
    </location>
</feature>
<dbReference type="Proteomes" id="UP001392437">
    <property type="component" value="Unassembled WGS sequence"/>
</dbReference>